<dbReference type="Pfam" id="PF01729">
    <property type="entry name" value="QRPTase_C"/>
    <property type="match status" value="1"/>
</dbReference>
<dbReference type="InterPro" id="IPR036068">
    <property type="entry name" value="Nicotinate_pribotase-like_C"/>
</dbReference>
<evidence type="ECO:0000256" key="10">
    <source>
        <dbReference type="PIRNR" id="PIRNR006250"/>
    </source>
</evidence>
<evidence type="ECO:0000259" key="11">
    <source>
        <dbReference type="Pfam" id="PF01729"/>
    </source>
</evidence>
<dbReference type="PANTHER" id="PTHR32179:SF3">
    <property type="entry name" value="NICOTINATE-NUCLEOTIDE PYROPHOSPHORYLASE [CARBOXYLATING]"/>
    <property type="match status" value="1"/>
</dbReference>
<evidence type="ECO:0000313" key="13">
    <source>
        <dbReference type="EMBL" id="WIM70062.1"/>
    </source>
</evidence>
<dbReference type="GO" id="GO:0004514">
    <property type="term" value="F:nicotinate-nucleotide diphosphorylase (carboxylating) activity"/>
    <property type="evidence" value="ECO:0007669"/>
    <property type="project" value="UniProtKB-EC"/>
</dbReference>
<evidence type="ECO:0000256" key="7">
    <source>
        <dbReference type="ARBA" id="ARBA00022679"/>
    </source>
</evidence>
<comment type="function">
    <text evidence="1">Involved in the catabolism of quinolinic acid (QA).</text>
</comment>
<dbReference type="RefSeq" id="WP_284874655.1">
    <property type="nucleotide sequence ID" value="NZ_CP126970.1"/>
</dbReference>
<keyword evidence="7 10" id="KW-0808">Transferase</keyword>
<dbReference type="PIRSF" id="PIRSF006250">
    <property type="entry name" value="NadC_ModD"/>
    <property type="match status" value="1"/>
</dbReference>
<keyword evidence="14" id="KW-1185">Reference proteome</keyword>
<keyword evidence="5" id="KW-0662">Pyridine nucleotide biosynthesis</keyword>
<dbReference type="Gene3D" id="3.20.20.70">
    <property type="entry name" value="Aldolase class I"/>
    <property type="match status" value="1"/>
</dbReference>
<evidence type="ECO:0000256" key="3">
    <source>
        <dbReference type="ARBA" id="ARBA00009400"/>
    </source>
</evidence>
<comment type="catalytic activity">
    <reaction evidence="9">
        <text>nicotinate beta-D-ribonucleotide + CO2 + diphosphate = quinolinate + 5-phospho-alpha-D-ribose 1-diphosphate + 2 H(+)</text>
        <dbReference type="Rhea" id="RHEA:12733"/>
        <dbReference type="ChEBI" id="CHEBI:15378"/>
        <dbReference type="ChEBI" id="CHEBI:16526"/>
        <dbReference type="ChEBI" id="CHEBI:29959"/>
        <dbReference type="ChEBI" id="CHEBI:33019"/>
        <dbReference type="ChEBI" id="CHEBI:57502"/>
        <dbReference type="ChEBI" id="CHEBI:58017"/>
        <dbReference type="EC" id="2.4.2.19"/>
    </reaction>
</comment>
<evidence type="ECO:0000256" key="1">
    <source>
        <dbReference type="ARBA" id="ARBA00003237"/>
    </source>
</evidence>
<name>A0ABY8VL38_9CORY</name>
<dbReference type="EMBL" id="CP126970">
    <property type="protein sequence ID" value="WIM70062.1"/>
    <property type="molecule type" value="Genomic_DNA"/>
</dbReference>
<dbReference type="NCBIfam" id="TIGR00078">
    <property type="entry name" value="nadC"/>
    <property type="match status" value="1"/>
</dbReference>
<evidence type="ECO:0000256" key="5">
    <source>
        <dbReference type="ARBA" id="ARBA00022642"/>
    </source>
</evidence>
<feature type="domain" description="Quinolinate phosphoribosyl transferase C-terminal" evidence="11">
    <location>
        <begin position="126"/>
        <end position="293"/>
    </location>
</feature>
<dbReference type="Pfam" id="PF02749">
    <property type="entry name" value="QRPTase_N"/>
    <property type="match status" value="1"/>
</dbReference>
<evidence type="ECO:0000259" key="12">
    <source>
        <dbReference type="Pfam" id="PF02749"/>
    </source>
</evidence>
<evidence type="ECO:0000256" key="4">
    <source>
        <dbReference type="ARBA" id="ARBA00011944"/>
    </source>
</evidence>
<organism evidence="13 14">
    <name type="scientific">Corynebacterium suedekumii</name>
    <dbReference type="NCBI Taxonomy" id="3049801"/>
    <lineage>
        <taxon>Bacteria</taxon>
        <taxon>Bacillati</taxon>
        <taxon>Actinomycetota</taxon>
        <taxon>Actinomycetes</taxon>
        <taxon>Mycobacteriales</taxon>
        <taxon>Corynebacteriaceae</taxon>
        <taxon>Corynebacterium</taxon>
    </lineage>
</organism>
<feature type="domain" description="Quinolinate phosphoribosyl transferase N-terminal" evidence="12">
    <location>
        <begin position="38"/>
        <end position="124"/>
    </location>
</feature>
<dbReference type="InterPro" id="IPR022412">
    <property type="entry name" value="Quinolinate_PRibosylTrfase_N"/>
</dbReference>
<protein>
    <recommendedName>
        <fullName evidence="4">nicotinate-nucleotide diphosphorylase (carboxylating)</fullName>
        <ecNumber evidence="4">2.4.2.19</ecNumber>
    </recommendedName>
    <alternativeName>
        <fullName evidence="8">Quinolinate phosphoribosyltransferase [decarboxylating]</fullName>
    </alternativeName>
</protein>
<dbReference type="Gene3D" id="3.90.1170.20">
    <property type="entry name" value="Quinolinate phosphoribosyl transferase, N-terminal domain"/>
    <property type="match status" value="1"/>
</dbReference>
<accession>A0ABY8VL38</accession>
<sequence>MSAPEPNRPHFPAAEVDPEDVDRLIATALDEDLTYGPDITSRATVAADQRSTARIVSRQPGVIAGLFVVDRVLRQVATTDFKVTEVSPDGTRVAPGTVVAHVEAGTRDLLTGERTLLNLLTHLSGIASATGRWVDAVEGTGAKIRDSRKTLPGLRSLQKYAVTVGGGVNHRLGLGDRALIKDNHVVAAGGVLAAYRAVREAYPDAWCEIEVDSLAQLDELLPEHPHEILLDNFEPWAVQTAVQRRDAVSPGTLLEASGGLTLEVAADYARTGVDYLAVGSLTHSAPALDLGLDFD</sequence>
<dbReference type="InterPro" id="IPR002638">
    <property type="entry name" value="Quinolinate_PRibosylTrfase_C"/>
</dbReference>
<gene>
    <name evidence="13" type="primary">nadC</name>
    <name evidence="13" type="ORF">QP029_12880</name>
</gene>
<evidence type="ECO:0000313" key="14">
    <source>
        <dbReference type="Proteomes" id="UP001238805"/>
    </source>
</evidence>
<comment type="similarity">
    <text evidence="3 10">Belongs to the NadC/ModD family.</text>
</comment>
<dbReference type="InterPro" id="IPR013785">
    <property type="entry name" value="Aldolase_TIM"/>
</dbReference>
<dbReference type="PANTHER" id="PTHR32179">
    <property type="entry name" value="NICOTINATE-NUCLEOTIDE PYROPHOSPHORYLASE [CARBOXYLATING]"/>
    <property type="match status" value="1"/>
</dbReference>
<dbReference type="SUPFAM" id="SSF54675">
    <property type="entry name" value="Nicotinate/Quinolinate PRTase N-terminal domain-like"/>
    <property type="match status" value="1"/>
</dbReference>
<dbReference type="InterPro" id="IPR027277">
    <property type="entry name" value="NadC/ModD"/>
</dbReference>
<comment type="pathway">
    <text evidence="2">Cofactor biosynthesis; NAD(+) biosynthesis; nicotinate D-ribonucleotide from quinolinate: step 1/1.</text>
</comment>
<dbReference type="EC" id="2.4.2.19" evidence="4"/>
<dbReference type="CDD" id="cd01572">
    <property type="entry name" value="QPRTase"/>
    <property type="match status" value="1"/>
</dbReference>
<dbReference type="SUPFAM" id="SSF51690">
    <property type="entry name" value="Nicotinate/Quinolinate PRTase C-terminal domain-like"/>
    <property type="match status" value="1"/>
</dbReference>
<evidence type="ECO:0000256" key="2">
    <source>
        <dbReference type="ARBA" id="ARBA00004893"/>
    </source>
</evidence>
<evidence type="ECO:0000256" key="6">
    <source>
        <dbReference type="ARBA" id="ARBA00022676"/>
    </source>
</evidence>
<evidence type="ECO:0000256" key="8">
    <source>
        <dbReference type="ARBA" id="ARBA00033102"/>
    </source>
</evidence>
<evidence type="ECO:0000256" key="9">
    <source>
        <dbReference type="ARBA" id="ARBA00047445"/>
    </source>
</evidence>
<keyword evidence="6 10" id="KW-0328">Glycosyltransferase</keyword>
<proteinExistence type="inferred from homology"/>
<dbReference type="InterPro" id="IPR037128">
    <property type="entry name" value="Quinolinate_PRibosylTase_N_sf"/>
</dbReference>
<dbReference type="Proteomes" id="UP001238805">
    <property type="component" value="Chromosome"/>
</dbReference>
<reference evidence="13 14" key="1">
    <citation type="submission" date="2023-05" db="EMBL/GenBank/DDBJ databases">
        <title>Corynebacterium suedekumii sp. nov. and Corynebacterium breve sp. nov. isolated from raw cow's milk.</title>
        <authorList>
            <person name="Baer M.K."/>
            <person name="Mehl L."/>
            <person name="Hellmuth R."/>
            <person name="Marke G."/>
            <person name="Lipski A."/>
        </authorList>
    </citation>
    <scope>NUCLEOTIDE SEQUENCE [LARGE SCALE GENOMIC DNA]</scope>
    <source>
        <strain evidence="13 14">LM112</strain>
    </source>
</reference>
<dbReference type="InterPro" id="IPR004393">
    <property type="entry name" value="NadC"/>
</dbReference>